<dbReference type="InterPro" id="IPR052702">
    <property type="entry name" value="MscS-like_channel"/>
</dbReference>
<feature type="transmembrane region" description="Helical" evidence="7">
    <location>
        <begin position="234"/>
        <end position="262"/>
    </location>
</feature>
<evidence type="ECO:0000259" key="8">
    <source>
        <dbReference type="Pfam" id="PF00924"/>
    </source>
</evidence>
<dbReference type="PANTHER" id="PTHR30347">
    <property type="entry name" value="POTASSIUM CHANNEL RELATED"/>
    <property type="match status" value="1"/>
</dbReference>
<dbReference type="InterPro" id="IPR010920">
    <property type="entry name" value="LSM_dom_sf"/>
</dbReference>
<keyword evidence="6 7" id="KW-0472">Membrane</keyword>
<evidence type="ECO:0000259" key="10">
    <source>
        <dbReference type="Pfam" id="PF21088"/>
    </source>
</evidence>
<comment type="subcellular location">
    <subcellularLocation>
        <location evidence="1">Cell membrane</location>
        <topology evidence="1">Multi-pass membrane protein</topology>
    </subcellularLocation>
</comment>
<dbReference type="Gene3D" id="2.30.30.60">
    <property type="match status" value="1"/>
</dbReference>
<keyword evidence="3" id="KW-1003">Cell membrane</keyword>
<dbReference type="RefSeq" id="WP_310797346.1">
    <property type="nucleotide sequence ID" value="NZ_CP123872.1"/>
</dbReference>
<dbReference type="InterPro" id="IPR006685">
    <property type="entry name" value="MscS_channel_2nd"/>
</dbReference>
<evidence type="ECO:0000313" key="12">
    <source>
        <dbReference type="Proteomes" id="UP001268683"/>
    </source>
</evidence>
<dbReference type="AlphaFoldDB" id="A0AA52EEC1"/>
<feature type="domain" description="Mechanosensitive ion channel MscS" evidence="8">
    <location>
        <begin position="251"/>
        <end position="317"/>
    </location>
</feature>
<gene>
    <name evidence="11" type="ORF">QGN29_08085</name>
</gene>
<dbReference type="Gene3D" id="1.10.287.1260">
    <property type="match status" value="1"/>
</dbReference>
<proteinExistence type="inferred from homology"/>
<dbReference type="Pfam" id="PF21082">
    <property type="entry name" value="MS_channel_3rd"/>
    <property type="match status" value="1"/>
</dbReference>
<accession>A0AA52EEC1</accession>
<keyword evidence="5 7" id="KW-1133">Transmembrane helix</keyword>
<keyword evidence="4 7" id="KW-0812">Transmembrane</keyword>
<dbReference type="Pfam" id="PF00924">
    <property type="entry name" value="MS_channel_2nd"/>
    <property type="match status" value="1"/>
</dbReference>
<feature type="domain" description="Mechanosensitive ion channel transmembrane helices 2/3" evidence="10">
    <location>
        <begin position="210"/>
        <end position="249"/>
    </location>
</feature>
<evidence type="ECO:0000256" key="3">
    <source>
        <dbReference type="ARBA" id="ARBA00022475"/>
    </source>
</evidence>
<name>A0AA52EEC1_9PROT</name>
<dbReference type="GO" id="GO:0005886">
    <property type="term" value="C:plasma membrane"/>
    <property type="evidence" value="ECO:0007669"/>
    <property type="project" value="UniProtKB-SubCell"/>
</dbReference>
<comment type="similarity">
    <text evidence="2">Belongs to the MscS (TC 1.A.23) family.</text>
</comment>
<evidence type="ECO:0000313" key="11">
    <source>
        <dbReference type="EMBL" id="WND01518.1"/>
    </source>
</evidence>
<feature type="transmembrane region" description="Helical" evidence="7">
    <location>
        <begin position="67"/>
        <end position="88"/>
    </location>
</feature>
<dbReference type="InterPro" id="IPR023408">
    <property type="entry name" value="MscS_beta-dom_sf"/>
</dbReference>
<feature type="domain" description="Mechanosensitive ion channel MscS C-terminal" evidence="9">
    <location>
        <begin position="326"/>
        <end position="410"/>
    </location>
</feature>
<evidence type="ECO:0000259" key="9">
    <source>
        <dbReference type="Pfam" id="PF21082"/>
    </source>
</evidence>
<dbReference type="InterPro" id="IPR011066">
    <property type="entry name" value="MscS_channel_C_sf"/>
</dbReference>
<dbReference type="InterPro" id="IPR049278">
    <property type="entry name" value="MS_channel_C"/>
</dbReference>
<evidence type="ECO:0000256" key="1">
    <source>
        <dbReference type="ARBA" id="ARBA00004651"/>
    </source>
</evidence>
<dbReference type="Gene3D" id="3.30.70.100">
    <property type="match status" value="1"/>
</dbReference>
<dbReference type="SUPFAM" id="SSF82861">
    <property type="entry name" value="Mechanosensitive channel protein MscS (YggB), transmembrane region"/>
    <property type="match status" value="1"/>
</dbReference>
<evidence type="ECO:0000256" key="2">
    <source>
        <dbReference type="ARBA" id="ARBA00008017"/>
    </source>
</evidence>
<dbReference type="KEGG" id="tmk:QGN29_08085"/>
<protein>
    <submittedName>
        <fullName evidence="11">Mechanosensitive ion channel</fullName>
    </submittedName>
</protein>
<keyword evidence="12" id="KW-1185">Reference proteome</keyword>
<dbReference type="SUPFAM" id="SSF82689">
    <property type="entry name" value="Mechanosensitive channel protein MscS (YggB), C-terminal domain"/>
    <property type="match status" value="1"/>
</dbReference>
<reference evidence="11" key="1">
    <citation type="submission" date="2023-04" db="EMBL/GenBank/DDBJ databases">
        <title>Complete genome sequence of Temperatibacter marinus.</title>
        <authorList>
            <person name="Rong J.-C."/>
            <person name="Yi M.-L."/>
            <person name="Zhao Q."/>
        </authorList>
    </citation>
    <scope>NUCLEOTIDE SEQUENCE</scope>
    <source>
        <strain evidence="11">NBRC 110045</strain>
    </source>
</reference>
<evidence type="ECO:0000256" key="4">
    <source>
        <dbReference type="ARBA" id="ARBA00022692"/>
    </source>
</evidence>
<dbReference type="PANTHER" id="PTHR30347:SF1">
    <property type="entry name" value="MECHANOSENSITIVE CHANNEL MSCK"/>
    <property type="match status" value="1"/>
</dbReference>
<dbReference type="InterPro" id="IPR011014">
    <property type="entry name" value="MscS_channel_TM-2"/>
</dbReference>
<dbReference type="GO" id="GO:0008381">
    <property type="term" value="F:mechanosensitive monoatomic ion channel activity"/>
    <property type="evidence" value="ECO:0007669"/>
    <property type="project" value="UniProtKB-ARBA"/>
</dbReference>
<dbReference type="SUPFAM" id="SSF50182">
    <property type="entry name" value="Sm-like ribonucleoproteins"/>
    <property type="match status" value="1"/>
</dbReference>
<feature type="transmembrane region" description="Helical" evidence="7">
    <location>
        <begin position="94"/>
        <end position="115"/>
    </location>
</feature>
<dbReference type="Proteomes" id="UP001268683">
    <property type="component" value="Chromosome"/>
</dbReference>
<dbReference type="Pfam" id="PF21088">
    <property type="entry name" value="MS_channel_1st"/>
    <property type="match status" value="1"/>
</dbReference>
<feature type="transmembrane region" description="Helical" evidence="7">
    <location>
        <begin position="127"/>
        <end position="147"/>
    </location>
</feature>
<evidence type="ECO:0000256" key="5">
    <source>
        <dbReference type="ARBA" id="ARBA00022989"/>
    </source>
</evidence>
<evidence type="ECO:0000256" key="7">
    <source>
        <dbReference type="SAM" id="Phobius"/>
    </source>
</evidence>
<feature type="transmembrane region" description="Helical" evidence="7">
    <location>
        <begin position="167"/>
        <end position="188"/>
    </location>
</feature>
<evidence type="ECO:0000256" key="6">
    <source>
        <dbReference type="ARBA" id="ARBA00023136"/>
    </source>
</evidence>
<organism evidence="11 12">
    <name type="scientific">Temperatibacter marinus</name>
    <dbReference type="NCBI Taxonomy" id="1456591"/>
    <lineage>
        <taxon>Bacteria</taxon>
        <taxon>Pseudomonadati</taxon>
        <taxon>Pseudomonadota</taxon>
        <taxon>Alphaproteobacteria</taxon>
        <taxon>Kordiimonadales</taxon>
        <taxon>Temperatibacteraceae</taxon>
        <taxon>Temperatibacter</taxon>
    </lineage>
</organism>
<feature type="transmembrane region" description="Helical" evidence="7">
    <location>
        <begin position="209"/>
        <end position="228"/>
    </location>
</feature>
<dbReference type="InterPro" id="IPR049142">
    <property type="entry name" value="MS_channel_1st"/>
</dbReference>
<feature type="transmembrane region" description="Helical" evidence="7">
    <location>
        <begin position="20"/>
        <end position="46"/>
    </location>
</feature>
<dbReference type="EMBL" id="CP123872">
    <property type="protein sequence ID" value="WND01518.1"/>
    <property type="molecule type" value="Genomic_DNA"/>
</dbReference>
<sequence length="425" mass="46991">MEAKFLEIWTQLQSWVSDYITGWHALIEISVVILSLLLGQFVAKWLRSKINLLVEESDRLAKIERTLAVPILQSAFALILVWTGYIGLKTYYEKLIILDITTSLLTAWFVIRLVAGVIANREIARMVAPIIWIGAALNILGLLDPLLEVLEGAKIPLGESSISALDVISGVFSLALFMWGALFVASLLEKRLRSMASVPASARVLITKTSRIILIIIAFLLALNATGIDLTALAVFGGALGVGIGFGLQKVVGNFISGLILLMDRSIKPGDVVETGGTYGIISKLAARYTSVVTRDGTEYLIPNEDMITQPVINWSHTDTYVRRKISVLIAYEDDPRQAMDLMIAAALEDPRVVRIESKKPQCRLMDFADSGIQIQLRFWITDAESGVNNVASNVRLAIWDKFKEAGIHFPYPHHVIKMEKESSE</sequence>